<dbReference type="InterPro" id="IPR004013">
    <property type="entry name" value="PHP_dom"/>
</dbReference>
<dbReference type="GO" id="GO:0003824">
    <property type="term" value="F:catalytic activity"/>
    <property type="evidence" value="ECO:0007669"/>
    <property type="project" value="InterPro"/>
</dbReference>
<dbReference type="Pfam" id="PF02811">
    <property type="entry name" value="PHP"/>
    <property type="match status" value="1"/>
</dbReference>
<dbReference type="PANTHER" id="PTHR40084:SF1">
    <property type="entry name" value="PHOSPHOTRANSFERASE"/>
    <property type="match status" value="1"/>
</dbReference>
<protein>
    <submittedName>
        <fullName evidence="2">Phosphoesterase PHP</fullName>
    </submittedName>
</protein>
<proteinExistence type="predicted"/>
<dbReference type="InterPro" id="IPR003141">
    <property type="entry name" value="Pol/His_phosphatase_N"/>
</dbReference>
<dbReference type="PANTHER" id="PTHR40084">
    <property type="entry name" value="PHOSPHOHYDROLASE, PHP FAMILY"/>
    <property type="match status" value="1"/>
</dbReference>
<organism evidence="2">
    <name type="scientific">uncultured bacterium URE4</name>
    <dbReference type="NCBI Taxonomy" id="581112"/>
    <lineage>
        <taxon>Bacteria</taxon>
        <taxon>environmental samples</taxon>
    </lineage>
</organism>
<feature type="domain" description="Polymerase/histidinol phosphatase N-terminal" evidence="1">
    <location>
        <begin position="5"/>
        <end position="73"/>
    </location>
</feature>
<dbReference type="SMART" id="SM00481">
    <property type="entry name" value="POLIIIAc"/>
    <property type="match status" value="1"/>
</dbReference>
<dbReference type="Pfam" id="PF13263">
    <property type="entry name" value="PHP_C"/>
    <property type="match status" value="1"/>
</dbReference>
<evidence type="ECO:0000259" key="1">
    <source>
        <dbReference type="SMART" id="SM00481"/>
    </source>
</evidence>
<evidence type="ECO:0000313" key="2">
    <source>
        <dbReference type="EMBL" id="ACM91018.1"/>
    </source>
</evidence>
<accession>C0JZY8</accession>
<dbReference type="Gene3D" id="3.20.20.140">
    <property type="entry name" value="Metal-dependent hydrolases"/>
    <property type="match status" value="1"/>
</dbReference>
<dbReference type="SUPFAM" id="SSF89550">
    <property type="entry name" value="PHP domain-like"/>
    <property type="match status" value="1"/>
</dbReference>
<name>C0JZY8_9BACT</name>
<sequence>MQFRADMHIHSVLSPCGDIEMSPSAIVAQAKAKGLDIIGLTDHNSTLNADVTRRLGEKVGLHVLMGAEVTTKEEVHCLGFMPTVEKLAEFQAFLDSKVIFFENDVDKFGYQLVVDEDENVLDQVPHLLINALDLPMLELQKKVYELGGIFIPAHIDRPTFSLSSQLGFVPSGLKFHAMELSYYCKRNNYKFLDDCPWFSDFNFIQSSDAHYVEDIGKIYSVLEMPSFSFENFKDALRQGEPVIL</sequence>
<dbReference type="CDD" id="cd07432">
    <property type="entry name" value="PHP_HisPPase"/>
    <property type="match status" value="1"/>
</dbReference>
<dbReference type="AlphaFoldDB" id="C0JZY8"/>
<reference evidence="2" key="1">
    <citation type="submission" date="2008-11" db="EMBL/GenBank/DDBJ databases">
        <title>Isolation and characterization of a fructose-1,6-bisphosphatase in Bacteroides sp. from a rumen metagenomic library.</title>
        <authorList>
            <person name="Wang J."/>
            <person name="Liu K."/>
            <person name="Zhao S."/>
            <person name="Bu D."/>
            <person name="Li D."/>
            <person name="Yu P."/>
            <person name="Wei H."/>
            <person name="Zhou L."/>
        </authorList>
    </citation>
    <scope>NUCLEOTIDE SEQUENCE</scope>
</reference>
<dbReference type="EMBL" id="FJ529691">
    <property type="protein sequence ID" value="ACM91018.1"/>
    <property type="molecule type" value="Genomic_DNA"/>
</dbReference>
<dbReference type="InterPro" id="IPR016195">
    <property type="entry name" value="Pol/histidinol_Pase-like"/>
</dbReference>